<evidence type="ECO:0000259" key="1">
    <source>
        <dbReference type="Pfam" id="PF01978"/>
    </source>
</evidence>
<dbReference type="InterPro" id="IPR036390">
    <property type="entry name" value="WH_DNA-bd_sf"/>
</dbReference>
<name>C9REQ8_METVM</name>
<dbReference type="PANTHER" id="PTHR34293">
    <property type="entry name" value="HTH-TYPE TRANSCRIPTIONAL REGULATOR TRMBL2"/>
    <property type="match status" value="1"/>
</dbReference>
<reference evidence="2" key="1">
    <citation type="submission" date="2009-10" db="EMBL/GenBank/DDBJ databases">
        <title>Complete sequence of chromosome of Methanocaldococcus vulcanius M7.</title>
        <authorList>
            <consortium name="US DOE Joint Genome Institute"/>
            <person name="Lucas S."/>
            <person name="Copeland A."/>
            <person name="Lapidus A."/>
            <person name="Glavina del Rio T."/>
            <person name="Dalin E."/>
            <person name="Tice H."/>
            <person name="Bruce D."/>
            <person name="Goodwin L."/>
            <person name="Pitluck S."/>
            <person name="Lcollab F.I."/>
            <person name="Brettin T."/>
            <person name="Detter J.C."/>
            <person name="Han C."/>
            <person name="Tapia R."/>
            <person name="Kuske C.R."/>
            <person name="Schmutz J."/>
            <person name="Larimer F."/>
            <person name="Land M."/>
            <person name="Hauser L."/>
            <person name="Kyrpides N."/>
            <person name="Ovchinikova G."/>
            <person name="Sieprawska-Lupa M."/>
            <person name="Whitman W.B."/>
            <person name="Woyke T."/>
        </authorList>
    </citation>
    <scope>NUCLEOTIDE SEQUENCE [LARGE SCALE GENOMIC DNA]</scope>
    <source>
        <strain evidence="2">M7</strain>
    </source>
</reference>
<gene>
    <name evidence="2" type="ordered locus">Metvu_0193</name>
</gene>
<dbReference type="KEGG" id="mvu:Metvu_0193"/>
<dbReference type="OrthoDB" id="51378at2157"/>
<dbReference type="InterPro" id="IPR011991">
    <property type="entry name" value="ArsR-like_HTH"/>
</dbReference>
<dbReference type="Pfam" id="PF01978">
    <property type="entry name" value="TrmB"/>
    <property type="match status" value="1"/>
</dbReference>
<evidence type="ECO:0000313" key="3">
    <source>
        <dbReference type="Proteomes" id="UP000002063"/>
    </source>
</evidence>
<dbReference type="eggNOG" id="arCOG02242">
    <property type="taxonomic scope" value="Archaea"/>
</dbReference>
<dbReference type="HOGENOM" id="CLU_140786_1_0_2"/>
<dbReference type="Proteomes" id="UP000002063">
    <property type="component" value="Chromosome"/>
</dbReference>
<dbReference type="Gene3D" id="1.10.10.10">
    <property type="entry name" value="Winged helix-like DNA-binding domain superfamily/Winged helix DNA-binding domain"/>
    <property type="match status" value="1"/>
</dbReference>
<dbReference type="InterPro" id="IPR051797">
    <property type="entry name" value="TrmB-like"/>
</dbReference>
<dbReference type="InterPro" id="IPR002831">
    <property type="entry name" value="Tscrpt_reg_TrmB_N"/>
</dbReference>
<dbReference type="PANTHER" id="PTHR34293:SF1">
    <property type="entry name" value="HTH-TYPE TRANSCRIPTIONAL REGULATOR TRMBL2"/>
    <property type="match status" value="1"/>
</dbReference>
<dbReference type="InterPro" id="IPR036388">
    <property type="entry name" value="WH-like_DNA-bd_sf"/>
</dbReference>
<keyword evidence="3" id="KW-1185">Reference proteome</keyword>
<sequence length="125" mass="14836">MNEFILDRLKKFTIEDLMRCILGLQEIEIRIYFDLLENGEGSVLDVAERVNRDRTTVQKALRSLMNCGLVNRKKITETVGYKYIYSAVELDKVGEIMEELLDEWYSNVKKWLNYFKENRCNNSQI</sequence>
<evidence type="ECO:0000313" key="2">
    <source>
        <dbReference type="EMBL" id="ACX72060.1"/>
    </source>
</evidence>
<feature type="domain" description="Transcription regulator TrmB N-terminal" evidence="1">
    <location>
        <begin position="21"/>
        <end position="90"/>
    </location>
</feature>
<proteinExistence type="predicted"/>
<dbReference type="GeneID" id="8512521"/>
<dbReference type="SUPFAM" id="SSF46785">
    <property type="entry name" value="Winged helix' DNA-binding domain"/>
    <property type="match status" value="1"/>
</dbReference>
<dbReference type="AlphaFoldDB" id="C9REQ8"/>
<dbReference type="RefSeq" id="WP_012819606.1">
    <property type="nucleotide sequence ID" value="NC_013407.1"/>
</dbReference>
<protein>
    <submittedName>
        <fullName evidence="2">Transcriptional regulator, TrmB</fullName>
    </submittedName>
</protein>
<dbReference type="STRING" id="579137.Metvu_0193"/>
<dbReference type="CDD" id="cd00090">
    <property type="entry name" value="HTH_ARSR"/>
    <property type="match status" value="1"/>
</dbReference>
<accession>C9REQ8</accession>
<dbReference type="EMBL" id="CP001787">
    <property type="protein sequence ID" value="ACX72060.1"/>
    <property type="molecule type" value="Genomic_DNA"/>
</dbReference>
<organism evidence="2 3">
    <name type="scientific">Methanocaldococcus vulcanius (strain ATCC 700851 / DSM 12094 / M7)</name>
    <name type="common">Methanococcus vulcanius</name>
    <dbReference type="NCBI Taxonomy" id="579137"/>
    <lineage>
        <taxon>Archaea</taxon>
        <taxon>Methanobacteriati</taxon>
        <taxon>Methanobacteriota</taxon>
        <taxon>Methanomada group</taxon>
        <taxon>Methanococci</taxon>
        <taxon>Methanococcales</taxon>
        <taxon>Methanocaldococcaceae</taxon>
        <taxon>Methanocaldococcus</taxon>
    </lineage>
</organism>